<reference evidence="1" key="1">
    <citation type="submission" date="2022-11" db="EMBL/GenBank/DDBJ databases">
        <title>Minimal conservation of predation-associated metabolite biosynthetic gene clusters underscores biosynthetic potential of Myxococcota including descriptions for ten novel species: Archangium lansinium sp. nov., Myxococcus landrumus sp. nov., Nannocystis bai.</title>
        <authorList>
            <person name="Ahearne A."/>
            <person name="Stevens C."/>
            <person name="Phillips K."/>
        </authorList>
    </citation>
    <scope>NUCLEOTIDE SEQUENCE</scope>
    <source>
        <strain evidence="1">Na p29</strain>
    </source>
</reference>
<sequence length="350" mass="36838">MGSAACWLACSRPEAPAQPAAAAPDEDVPAVMPEETWLKGQLHMHTANSGDSATPAEAALRWYEAHGFDFVVVTDHNFVTAPAHAGRVLVAPGVELTQNVERCEPPPEPGLRCLLHVNALFVAAERAGRFQFPPASSPRRDELFARALQASEELGGVAMLNHPNFHYAADAGLLTALSGSGLRLFELANEAIDSNNAGEAGHPSTEALWDAALTGGARLFAVATDDAHHYDDAPAVTARGETAYTGDRGFVVVHATRDLPAIRAALLAGEFYASTGLLLNSVARADGALTVEAAQAGVTIEFVGAGGEVLRTVAGPRATMTLAEAAGPYLRARVRAADGRRAWTQPIWRE</sequence>
<dbReference type="EMBL" id="JAPNKE010000002">
    <property type="protein sequence ID" value="MCY1009595.1"/>
    <property type="molecule type" value="Genomic_DNA"/>
</dbReference>
<dbReference type="NCBIfam" id="NF038032">
    <property type="entry name" value="CehA_McbA_metalo"/>
    <property type="match status" value="1"/>
</dbReference>
<dbReference type="Gene3D" id="3.20.20.140">
    <property type="entry name" value="Metal-dependent hydrolases"/>
    <property type="match status" value="1"/>
</dbReference>
<evidence type="ECO:0000313" key="1">
    <source>
        <dbReference type="EMBL" id="MCY1009595.1"/>
    </source>
</evidence>
<dbReference type="InterPro" id="IPR052018">
    <property type="entry name" value="PHP_domain"/>
</dbReference>
<dbReference type="Proteomes" id="UP001150924">
    <property type="component" value="Unassembled WGS sequence"/>
</dbReference>
<evidence type="ECO:0000313" key="2">
    <source>
        <dbReference type="Proteomes" id="UP001150924"/>
    </source>
</evidence>
<dbReference type="InterPro" id="IPR016195">
    <property type="entry name" value="Pol/histidinol_Pase-like"/>
</dbReference>
<dbReference type="GO" id="GO:0004534">
    <property type="term" value="F:5'-3' RNA exonuclease activity"/>
    <property type="evidence" value="ECO:0007669"/>
    <property type="project" value="TreeGrafter"/>
</dbReference>
<name>A0A9X3J011_9BACT</name>
<dbReference type="PANTHER" id="PTHR42924">
    <property type="entry name" value="EXONUCLEASE"/>
    <property type="match status" value="1"/>
</dbReference>
<dbReference type="AlphaFoldDB" id="A0A9X3J011"/>
<accession>A0A9X3J011</accession>
<proteinExistence type="predicted"/>
<dbReference type="GO" id="GO:0035312">
    <property type="term" value="F:5'-3' DNA exonuclease activity"/>
    <property type="evidence" value="ECO:0007669"/>
    <property type="project" value="TreeGrafter"/>
</dbReference>
<comment type="caution">
    <text evidence="1">The sequence shown here is derived from an EMBL/GenBank/DDBJ whole genome shotgun (WGS) entry which is preliminary data.</text>
</comment>
<gene>
    <name evidence="1" type="ORF">OV079_29320</name>
</gene>
<protein>
    <submittedName>
        <fullName evidence="1">CehA/McbA family metallohydrolase</fullName>
    </submittedName>
</protein>
<organism evidence="1 2">
    <name type="scientific">Nannocystis pusilla</name>
    <dbReference type="NCBI Taxonomy" id="889268"/>
    <lineage>
        <taxon>Bacteria</taxon>
        <taxon>Pseudomonadati</taxon>
        <taxon>Myxococcota</taxon>
        <taxon>Polyangia</taxon>
        <taxon>Nannocystales</taxon>
        <taxon>Nannocystaceae</taxon>
        <taxon>Nannocystis</taxon>
    </lineage>
</organism>
<dbReference type="SUPFAM" id="SSF89550">
    <property type="entry name" value="PHP domain-like"/>
    <property type="match status" value="1"/>
</dbReference>
<dbReference type="PANTHER" id="PTHR42924:SF3">
    <property type="entry name" value="POLYMERASE_HISTIDINOL PHOSPHATASE N-TERMINAL DOMAIN-CONTAINING PROTEIN"/>
    <property type="match status" value="1"/>
</dbReference>
<dbReference type="RefSeq" id="WP_267772258.1">
    <property type="nucleotide sequence ID" value="NZ_JAPNKE010000002.1"/>
</dbReference>
<keyword evidence="2" id="KW-1185">Reference proteome</keyword>